<comment type="caution">
    <text evidence="1">The sequence shown here is derived from an EMBL/GenBank/DDBJ whole genome shotgun (WGS) entry which is preliminary data.</text>
</comment>
<evidence type="ECO:0000313" key="2">
    <source>
        <dbReference type="Proteomes" id="UP001341840"/>
    </source>
</evidence>
<keyword evidence="2" id="KW-1185">Reference proteome</keyword>
<reference evidence="1 2" key="1">
    <citation type="journal article" date="2023" name="Plants (Basel)">
        <title>Bridging the Gap: Combining Genomics and Transcriptomics Approaches to Understand Stylosanthes scabra, an Orphan Legume from the Brazilian Caatinga.</title>
        <authorList>
            <person name="Ferreira-Neto J.R.C."/>
            <person name="da Silva M.D."/>
            <person name="Binneck E."/>
            <person name="de Melo N.F."/>
            <person name="da Silva R.H."/>
            <person name="de Melo A.L.T.M."/>
            <person name="Pandolfi V."/>
            <person name="Bustamante F.O."/>
            <person name="Brasileiro-Vidal A.C."/>
            <person name="Benko-Iseppon A.M."/>
        </authorList>
    </citation>
    <scope>NUCLEOTIDE SEQUENCE [LARGE SCALE GENOMIC DNA]</scope>
    <source>
        <tissue evidence="1">Leaves</tissue>
    </source>
</reference>
<protein>
    <submittedName>
        <fullName evidence="1">Uncharacterized protein</fullName>
    </submittedName>
</protein>
<gene>
    <name evidence="1" type="ORF">PIB30_090353</name>
</gene>
<dbReference type="EMBL" id="JASCZI010062155">
    <property type="protein sequence ID" value="MED6140150.1"/>
    <property type="molecule type" value="Genomic_DNA"/>
</dbReference>
<proteinExistence type="predicted"/>
<sequence>MDQRDADDGVMVVTNSSDIGDEETVCDSVAEADNMAEAELTPDNTAKAVTDGRTGAEMMAAYIADAVLANNTAVLMADNTENPDTADQGHDDTERVALAYIPERPHYPSGGPRIPKNQDIPVQFDPSSDHRKEINIRIKSHGLNLDLVCTTIGFLCRGISPALIMHINPVGYVLPSTVLSLLIDILSTRLIMRTSTSSRPFRSPFLLTSGRCCRARLQRAGASWGRTIRFLGYVAAKGTSSSN</sequence>
<evidence type="ECO:0000313" key="1">
    <source>
        <dbReference type="EMBL" id="MED6140150.1"/>
    </source>
</evidence>
<organism evidence="1 2">
    <name type="scientific">Stylosanthes scabra</name>
    <dbReference type="NCBI Taxonomy" id="79078"/>
    <lineage>
        <taxon>Eukaryota</taxon>
        <taxon>Viridiplantae</taxon>
        <taxon>Streptophyta</taxon>
        <taxon>Embryophyta</taxon>
        <taxon>Tracheophyta</taxon>
        <taxon>Spermatophyta</taxon>
        <taxon>Magnoliopsida</taxon>
        <taxon>eudicotyledons</taxon>
        <taxon>Gunneridae</taxon>
        <taxon>Pentapetalae</taxon>
        <taxon>rosids</taxon>
        <taxon>fabids</taxon>
        <taxon>Fabales</taxon>
        <taxon>Fabaceae</taxon>
        <taxon>Papilionoideae</taxon>
        <taxon>50 kb inversion clade</taxon>
        <taxon>dalbergioids sensu lato</taxon>
        <taxon>Dalbergieae</taxon>
        <taxon>Pterocarpus clade</taxon>
        <taxon>Stylosanthes</taxon>
    </lineage>
</organism>
<accession>A0ABU6SVP3</accession>
<dbReference type="Proteomes" id="UP001341840">
    <property type="component" value="Unassembled WGS sequence"/>
</dbReference>
<name>A0ABU6SVP3_9FABA</name>